<evidence type="ECO:0000313" key="2">
    <source>
        <dbReference type="Proteomes" id="UP000824007"/>
    </source>
</evidence>
<evidence type="ECO:0000313" key="1">
    <source>
        <dbReference type="EMBL" id="HIY60592.1"/>
    </source>
</evidence>
<dbReference type="Pfam" id="PF02620">
    <property type="entry name" value="YceD"/>
    <property type="match status" value="1"/>
</dbReference>
<proteinExistence type="predicted"/>
<organism evidence="1 2">
    <name type="scientific">Candidatus Eisenbergiella pullistercoris</name>
    <dbReference type="NCBI Taxonomy" id="2838555"/>
    <lineage>
        <taxon>Bacteria</taxon>
        <taxon>Bacillati</taxon>
        <taxon>Bacillota</taxon>
        <taxon>Clostridia</taxon>
        <taxon>Lachnospirales</taxon>
        <taxon>Lachnospiraceae</taxon>
        <taxon>Eisenbergiella</taxon>
    </lineage>
</organism>
<name>A0A9D2C5U0_9FIRM</name>
<dbReference type="Proteomes" id="UP000824007">
    <property type="component" value="Unassembled WGS sequence"/>
</dbReference>
<accession>A0A9D2C5U0</accession>
<reference evidence="1" key="2">
    <citation type="submission" date="2021-04" db="EMBL/GenBank/DDBJ databases">
        <authorList>
            <person name="Gilroy R."/>
        </authorList>
    </citation>
    <scope>NUCLEOTIDE SEQUENCE</scope>
    <source>
        <strain evidence="1">ChiSxjej3B15-24422</strain>
    </source>
</reference>
<gene>
    <name evidence="1" type="ORF">H9831_07945</name>
</gene>
<dbReference type="InterPro" id="IPR003772">
    <property type="entry name" value="YceD"/>
</dbReference>
<reference evidence="1" key="1">
    <citation type="journal article" date="2021" name="PeerJ">
        <title>Extensive microbial diversity within the chicken gut microbiome revealed by metagenomics and culture.</title>
        <authorList>
            <person name="Gilroy R."/>
            <person name="Ravi A."/>
            <person name="Getino M."/>
            <person name="Pursley I."/>
            <person name="Horton D.L."/>
            <person name="Alikhan N.F."/>
            <person name="Baker D."/>
            <person name="Gharbi K."/>
            <person name="Hall N."/>
            <person name="Watson M."/>
            <person name="Adriaenssens E.M."/>
            <person name="Foster-Nyarko E."/>
            <person name="Jarju S."/>
            <person name="Secka A."/>
            <person name="Antonio M."/>
            <person name="Oren A."/>
            <person name="Chaudhuri R.R."/>
            <person name="La Ragione R."/>
            <person name="Hildebrand F."/>
            <person name="Pallen M.J."/>
        </authorList>
    </citation>
    <scope>NUCLEOTIDE SEQUENCE</scope>
    <source>
        <strain evidence="1">ChiSxjej3B15-24422</strain>
    </source>
</reference>
<comment type="caution">
    <text evidence="1">The sequence shown here is derived from an EMBL/GenBank/DDBJ whole genome shotgun (WGS) entry which is preliminary data.</text>
</comment>
<dbReference type="EMBL" id="DXDD01000099">
    <property type="protein sequence ID" value="HIY60592.1"/>
    <property type="molecule type" value="Genomic_DNA"/>
</dbReference>
<dbReference type="AlphaFoldDB" id="A0A9D2C5U0"/>
<protein>
    <submittedName>
        <fullName evidence="1">DUF177 domain-containing protein</fullName>
    </submittedName>
</protein>
<sequence>MLINLSDIFEEEGKSVSREVPLELAEVDFRGGRFPIVEKSPAALSLANDGNGRARIEADAEVSLGMKCDRCLKDVTKKLSLHISVEAVSPEKADAQEMEDQSGFMEGYQLNVDSLIVSELFACWPAKVLCREDCKGLCRVCGKDLNEGECGCDTFVPDPRMAAIMDIFRENKEV</sequence>